<feature type="region of interest" description="Disordered" evidence="1">
    <location>
        <begin position="41"/>
        <end position="63"/>
    </location>
</feature>
<name>A0A7M2X3Q2_9BACT</name>
<evidence type="ECO:0000256" key="1">
    <source>
        <dbReference type="SAM" id="MobiDB-lite"/>
    </source>
</evidence>
<dbReference type="KEGG" id="hbs:IPV69_10625"/>
<dbReference type="Proteomes" id="UP000593765">
    <property type="component" value="Chromosome"/>
</dbReference>
<evidence type="ECO:0000259" key="2">
    <source>
        <dbReference type="Pfam" id="PF06439"/>
    </source>
</evidence>
<feature type="domain" description="3-keto-alpha-glucoside-1,2-lyase/3-keto-2-hydroxy-glucal hydratase" evidence="2">
    <location>
        <begin position="66"/>
        <end position="255"/>
    </location>
</feature>
<dbReference type="GO" id="GO:0016787">
    <property type="term" value="F:hydrolase activity"/>
    <property type="evidence" value="ECO:0007669"/>
    <property type="project" value="InterPro"/>
</dbReference>
<evidence type="ECO:0000313" key="3">
    <source>
        <dbReference type="EMBL" id="QOV92396.1"/>
    </source>
</evidence>
<dbReference type="InterPro" id="IPR010496">
    <property type="entry name" value="AL/BT2_dom"/>
</dbReference>
<organism evidence="3 4">
    <name type="scientific">Humisphaera borealis</name>
    <dbReference type="NCBI Taxonomy" id="2807512"/>
    <lineage>
        <taxon>Bacteria</taxon>
        <taxon>Pseudomonadati</taxon>
        <taxon>Planctomycetota</taxon>
        <taxon>Phycisphaerae</taxon>
        <taxon>Tepidisphaerales</taxon>
        <taxon>Tepidisphaeraceae</taxon>
        <taxon>Humisphaera</taxon>
    </lineage>
</organism>
<dbReference type="EMBL" id="CP063458">
    <property type="protein sequence ID" value="QOV92396.1"/>
    <property type="molecule type" value="Genomic_DNA"/>
</dbReference>
<protein>
    <submittedName>
        <fullName evidence="3">DUF1080 domain-containing protein</fullName>
    </submittedName>
</protein>
<evidence type="ECO:0000313" key="4">
    <source>
        <dbReference type="Proteomes" id="UP000593765"/>
    </source>
</evidence>
<sequence length="282" mass="30785">MPVAAIAVGVAGFSYVYGQAKEAKRVPDQVSGGRWVIHDLSRPKPPVVTPGTFPDGEKPGTPPSDAIVLFDGKDLSKFKSGNGDASWKVENGAMIVDGKAGVETREPIGDMQLHVEWASPAQVKGDSQGRGNSGIYIMGKYEVQVLDTFENSTYADGGATAIYGQNPPMVNACKKPGEWQAYDIIWRGPRFDAEGKVTREATVTVIHNGVLTQDHYRLTGGSGHYNQPKYSKHDEKLPLQLQNHGNPVKYRNIWYRPLQQLGERNNVVDWKPETPAGAAEAK</sequence>
<dbReference type="AlphaFoldDB" id="A0A7M2X3Q2"/>
<proteinExistence type="predicted"/>
<reference evidence="3 4" key="1">
    <citation type="submission" date="2020-10" db="EMBL/GenBank/DDBJ databases">
        <title>Wide distribution of Phycisphaera-like planctomycetes from WD2101 soil group in peatlands and genome analysis of the first cultivated representative.</title>
        <authorList>
            <person name="Dedysh S.N."/>
            <person name="Beletsky A.V."/>
            <person name="Ivanova A."/>
            <person name="Kulichevskaya I.S."/>
            <person name="Suzina N.E."/>
            <person name="Philippov D.A."/>
            <person name="Rakitin A.L."/>
            <person name="Mardanov A.V."/>
            <person name="Ravin N.V."/>
        </authorList>
    </citation>
    <scope>NUCLEOTIDE SEQUENCE [LARGE SCALE GENOMIC DNA]</scope>
    <source>
        <strain evidence="3 4">M1803</strain>
    </source>
</reference>
<dbReference type="Pfam" id="PF06439">
    <property type="entry name" value="3keto-disac_hyd"/>
    <property type="match status" value="1"/>
</dbReference>
<dbReference type="Gene3D" id="2.60.120.560">
    <property type="entry name" value="Exo-inulinase, domain 1"/>
    <property type="match status" value="1"/>
</dbReference>
<gene>
    <name evidence="3" type="ORF">IPV69_10625</name>
</gene>
<accession>A0A7M2X3Q2</accession>
<keyword evidence="4" id="KW-1185">Reference proteome</keyword>